<dbReference type="AlphaFoldDB" id="A0A9P6X8R4"/>
<comment type="caution">
    <text evidence="2">The sequence shown here is derived from an EMBL/GenBank/DDBJ whole genome shotgun (WGS) entry which is preliminary data.</text>
</comment>
<proteinExistence type="predicted"/>
<protein>
    <submittedName>
        <fullName evidence="2">Uncharacterized protein</fullName>
    </submittedName>
</protein>
<accession>A0A9P6X8R4</accession>
<feature type="signal peptide" evidence="1">
    <location>
        <begin position="1"/>
        <end position="19"/>
    </location>
</feature>
<gene>
    <name evidence="2" type="ORF">G6F64_006490</name>
</gene>
<sequence>MLSVLIFFGLLSAFMLVSSLPLGPATLEKRLPDGIGGSLDSIPNIGNLLGSASNPAAPDAGRPSNGIPIIEIGLASRLVLTLFLHSAAANQASFLVQNVENLSDIPSESVDAYTIAFGIRTRIHVESIRKFCPQEKIA</sequence>
<dbReference type="EMBL" id="JAANQT010000872">
    <property type="protein sequence ID" value="KAG1307855.1"/>
    <property type="molecule type" value="Genomic_DNA"/>
</dbReference>
<keyword evidence="1" id="KW-0732">Signal</keyword>
<feature type="chain" id="PRO_5040304506" evidence="1">
    <location>
        <begin position="20"/>
        <end position="138"/>
    </location>
</feature>
<evidence type="ECO:0000256" key="1">
    <source>
        <dbReference type="SAM" id="SignalP"/>
    </source>
</evidence>
<reference evidence="2" key="1">
    <citation type="journal article" date="2020" name="Microb. Genom.">
        <title>Genetic diversity of clinical and environmental Mucorales isolates obtained from an investigation of mucormycosis cases among solid organ transplant recipients.</title>
        <authorList>
            <person name="Nguyen M.H."/>
            <person name="Kaul D."/>
            <person name="Muto C."/>
            <person name="Cheng S.J."/>
            <person name="Richter R.A."/>
            <person name="Bruno V.M."/>
            <person name="Liu G."/>
            <person name="Beyhan S."/>
            <person name="Sundermann A.J."/>
            <person name="Mounaud S."/>
            <person name="Pasculle A.W."/>
            <person name="Nierman W.C."/>
            <person name="Driscoll E."/>
            <person name="Cumbie R."/>
            <person name="Clancy C.J."/>
            <person name="Dupont C.L."/>
        </authorList>
    </citation>
    <scope>NUCLEOTIDE SEQUENCE</scope>
    <source>
        <strain evidence="2">GL11</strain>
    </source>
</reference>
<keyword evidence="3" id="KW-1185">Reference proteome</keyword>
<dbReference type="Proteomes" id="UP000716291">
    <property type="component" value="Unassembled WGS sequence"/>
</dbReference>
<evidence type="ECO:0000313" key="3">
    <source>
        <dbReference type="Proteomes" id="UP000716291"/>
    </source>
</evidence>
<name>A0A9P6X8R4_RHIOR</name>
<evidence type="ECO:0000313" key="2">
    <source>
        <dbReference type="EMBL" id="KAG1307855.1"/>
    </source>
</evidence>
<organism evidence="2 3">
    <name type="scientific">Rhizopus oryzae</name>
    <name type="common">Mucormycosis agent</name>
    <name type="synonym">Rhizopus arrhizus var. delemar</name>
    <dbReference type="NCBI Taxonomy" id="64495"/>
    <lineage>
        <taxon>Eukaryota</taxon>
        <taxon>Fungi</taxon>
        <taxon>Fungi incertae sedis</taxon>
        <taxon>Mucoromycota</taxon>
        <taxon>Mucoromycotina</taxon>
        <taxon>Mucoromycetes</taxon>
        <taxon>Mucorales</taxon>
        <taxon>Mucorineae</taxon>
        <taxon>Rhizopodaceae</taxon>
        <taxon>Rhizopus</taxon>
    </lineage>
</organism>